<feature type="compositionally biased region" description="Basic and acidic residues" evidence="1">
    <location>
        <begin position="345"/>
        <end position="364"/>
    </location>
</feature>
<dbReference type="RefSeq" id="XP_021838899.1">
    <property type="nucleotide sequence ID" value="XM_021983207.2"/>
</dbReference>
<dbReference type="PANTHER" id="PTHR33914:SF2">
    <property type="entry name" value="OS02G0582100 PROTEIN"/>
    <property type="match status" value="1"/>
</dbReference>
<feature type="region of interest" description="Disordered" evidence="1">
    <location>
        <begin position="222"/>
        <end position="241"/>
    </location>
</feature>
<dbReference type="KEGG" id="soe:110778650"/>
<name>A0A9R0JLD0_SPIOL</name>
<dbReference type="Proteomes" id="UP000813463">
    <property type="component" value="Chromosome 3"/>
</dbReference>
<evidence type="ECO:0000256" key="1">
    <source>
        <dbReference type="SAM" id="MobiDB-lite"/>
    </source>
</evidence>
<reference evidence="2" key="1">
    <citation type="journal article" date="2021" name="Nat. Commun.">
        <title>Genomic analyses provide insights into spinach domestication and the genetic basis of agronomic traits.</title>
        <authorList>
            <person name="Cai X."/>
            <person name="Sun X."/>
            <person name="Xu C."/>
            <person name="Sun H."/>
            <person name="Wang X."/>
            <person name="Ge C."/>
            <person name="Zhang Z."/>
            <person name="Wang Q."/>
            <person name="Fei Z."/>
            <person name="Jiao C."/>
            <person name="Wang Q."/>
        </authorList>
    </citation>
    <scope>NUCLEOTIDE SEQUENCE [LARGE SCALE GENOMIC DNA]</scope>
    <source>
        <strain evidence="2">cv. Varoflay</strain>
    </source>
</reference>
<reference evidence="3" key="2">
    <citation type="submission" date="2025-08" db="UniProtKB">
        <authorList>
            <consortium name="RefSeq"/>
        </authorList>
    </citation>
    <scope>IDENTIFICATION</scope>
    <source>
        <tissue evidence="3">Leaf</tissue>
    </source>
</reference>
<feature type="compositionally biased region" description="Basic and acidic residues" evidence="1">
    <location>
        <begin position="226"/>
        <end position="241"/>
    </location>
</feature>
<feature type="compositionally biased region" description="Low complexity" evidence="1">
    <location>
        <begin position="300"/>
        <end position="315"/>
    </location>
</feature>
<dbReference type="InterPro" id="IPR040378">
    <property type="entry name" value="BASL"/>
</dbReference>
<dbReference type="GeneID" id="110778650"/>
<dbReference type="OrthoDB" id="1911032at2759"/>
<feature type="region of interest" description="Disordered" evidence="1">
    <location>
        <begin position="296"/>
        <end position="315"/>
    </location>
</feature>
<dbReference type="GO" id="GO:0009786">
    <property type="term" value="P:regulation of asymmetric cell division"/>
    <property type="evidence" value="ECO:0000318"/>
    <property type="project" value="GO_Central"/>
</dbReference>
<dbReference type="PANTHER" id="PTHR33914">
    <property type="entry name" value="18S PRE-RIBOSOMAL ASSEMBLY PROTEIN GAR2-LIKE PROTEIN"/>
    <property type="match status" value="1"/>
</dbReference>
<proteinExistence type="predicted"/>
<evidence type="ECO:0008006" key="4">
    <source>
        <dbReference type="Google" id="ProtNLM"/>
    </source>
</evidence>
<accession>A0A9R0JLD0</accession>
<evidence type="ECO:0000313" key="3">
    <source>
        <dbReference type="RefSeq" id="XP_021838899.1"/>
    </source>
</evidence>
<gene>
    <name evidence="3" type="primary">LOC110778650</name>
</gene>
<feature type="region of interest" description="Disordered" evidence="1">
    <location>
        <begin position="1"/>
        <end position="36"/>
    </location>
</feature>
<evidence type="ECO:0000313" key="2">
    <source>
        <dbReference type="Proteomes" id="UP000813463"/>
    </source>
</evidence>
<feature type="region of interest" description="Disordered" evidence="1">
    <location>
        <begin position="345"/>
        <end position="378"/>
    </location>
</feature>
<protein>
    <recommendedName>
        <fullName evidence="4">Protein WAVE</fullName>
    </recommendedName>
</protein>
<organism evidence="2 3">
    <name type="scientific">Spinacia oleracea</name>
    <name type="common">Spinach</name>
    <dbReference type="NCBI Taxonomy" id="3562"/>
    <lineage>
        <taxon>Eukaryota</taxon>
        <taxon>Viridiplantae</taxon>
        <taxon>Streptophyta</taxon>
        <taxon>Embryophyta</taxon>
        <taxon>Tracheophyta</taxon>
        <taxon>Spermatophyta</taxon>
        <taxon>Magnoliopsida</taxon>
        <taxon>eudicotyledons</taxon>
        <taxon>Gunneridae</taxon>
        <taxon>Pentapetalae</taxon>
        <taxon>Caryophyllales</taxon>
        <taxon>Chenopodiaceae</taxon>
        <taxon>Chenopodioideae</taxon>
        <taxon>Anserineae</taxon>
        <taxon>Spinacia</taxon>
    </lineage>
</organism>
<sequence length="470" mass="52255">MKLENEHVVSVQTSPRKSYNPFDSDDEDTNDKSNNITGYDIKSFETSPDSLTFHLDSSNFSWEEAILGHSRVLSNSISSDTTTNEEVVYTELFTDKKITECELPELVFSYKDNGFNSVKDIGIDEGVPIHDKVWIESHDSNNMSTVLAFNDDFNGEKGPFVQNTTKDSMKGNELVHEVLERPYSADKCGTDDLLKTEEFEHNLSKKQEESDFSWQAENVVESDGVVNDKKDPQQQVGEKDEEKCRKMEMTENGVSEEKEHCKDSVPVEHVELSVVDEEEASMQSNVEISSIMHQVEATVESNESQSEEVSSSSSVQSISNALSYNSKVESGSIILDFNGASATISDKEKEKEDISEKNEADEKPPVAQTMSRDDDVGSSILDCGTDKRVHGETSFSAAMPPPASITYMGPNSHAGNVSLRSESSAGSTRSFAFPVMQAEWNTSPVRMAKADQRHFSKQRGWVQAIVCCKF</sequence>
<dbReference type="AlphaFoldDB" id="A0A9R0JLD0"/>
<keyword evidence="2" id="KW-1185">Reference proteome</keyword>